<dbReference type="GO" id="GO:0016757">
    <property type="term" value="F:glycosyltransferase activity"/>
    <property type="evidence" value="ECO:0007669"/>
    <property type="project" value="InterPro"/>
</dbReference>
<protein>
    <submittedName>
        <fullName evidence="2">Glycosyltransferase</fullName>
    </submittedName>
</protein>
<dbReference type="Pfam" id="PF00534">
    <property type="entry name" value="Glycos_transf_1"/>
    <property type="match status" value="1"/>
</dbReference>
<accession>A0A6N6MDS0</accession>
<dbReference type="InterPro" id="IPR001296">
    <property type="entry name" value="Glyco_trans_1"/>
</dbReference>
<reference evidence="2 3" key="1">
    <citation type="submission" date="2019-09" db="EMBL/GenBank/DDBJ databases">
        <authorList>
            <person name="Cao W.R."/>
        </authorList>
    </citation>
    <scope>NUCLEOTIDE SEQUENCE [LARGE SCALE GENOMIC DNA]</scope>
    <source>
        <strain evidence="2 3">B1N29</strain>
    </source>
</reference>
<dbReference type="RefSeq" id="WP_150939223.1">
    <property type="nucleotide sequence ID" value="NZ_WAAT01000044.1"/>
</dbReference>
<keyword evidence="2" id="KW-0808">Transferase</keyword>
<proteinExistence type="predicted"/>
<dbReference type="Gene3D" id="3.40.50.2000">
    <property type="entry name" value="Glycogen Phosphorylase B"/>
    <property type="match status" value="2"/>
</dbReference>
<name>A0A6N6MDS0_9FLAO</name>
<dbReference type="Proteomes" id="UP000441333">
    <property type="component" value="Unassembled WGS sequence"/>
</dbReference>
<dbReference type="EMBL" id="WAAT01000044">
    <property type="protein sequence ID" value="KAB1067853.1"/>
    <property type="molecule type" value="Genomic_DNA"/>
</dbReference>
<feature type="domain" description="Glycosyl transferase family 1" evidence="1">
    <location>
        <begin position="198"/>
        <end position="347"/>
    </location>
</feature>
<gene>
    <name evidence="2" type="ORF">F6U93_09630</name>
</gene>
<dbReference type="CDD" id="cd03801">
    <property type="entry name" value="GT4_PimA-like"/>
    <property type="match status" value="1"/>
</dbReference>
<evidence type="ECO:0000313" key="3">
    <source>
        <dbReference type="Proteomes" id="UP000441333"/>
    </source>
</evidence>
<sequence>MSNSKKNILFFTDWFLPAYKAGGPIQSVANLTNHLKETFNIWVVTSNSDLDAELVLPPTELNTWIAKDGYHVIYLNKDHQNKNTYRSILNEIPVHAIYFNSLFSLNFTLIPLWLTRNSSIKKVMAPRGMLGKGALAIKPTKKKFFLKLFKAFKLPNKLQWHATDISEKNEIIQHFGKRVKIDVVPNLSAKMTDLVPVKTKVENSINLFFLSRISVKKNLLSAIKSLEQATCSINFKIIGPIEEINYWEDCLKTLNKLPKNIHFEYLGAIPNMQIKDTLRDLHVLLLPTQHENFGHVIMESWQNGCPVIISKNTPWKNLKTEKLGFDLNLEQIDDFTKAILFFAKMNEKEFQSWSQASFSFAKKFTENPELINQSKALFE</sequence>
<organism evidence="2 3">
    <name type="scientific">Pseudotamlana haliotis</name>
    <dbReference type="NCBI Taxonomy" id="2614804"/>
    <lineage>
        <taxon>Bacteria</taxon>
        <taxon>Pseudomonadati</taxon>
        <taxon>Bacteroidota</taxon>
        <taxon>Flavobacteriia</taxon>
        <taxon>Flavobacteriales</taxon>
        <taxon>Flavobacteriaceae</taxon>
        <taxon>Pseudotamlana</taxon>
    </lineage>
</organism>
<evidence type="ECO:0000313" key="2">
    <source>
        <dbReference type="EMBL" id="KAB1067853.1"/>
    </source>
</evidence>
<dbReference type="InterPro" id="IPR050194">
    <property type="entry name" value="Glycosyltransferase_grp1"/>
</dbReference>
<dbReference type="PANTHER" id="PTHR45947:SF3">
    <property type="entry name" value="SULFOQUINOVOSYL TRANSFERASE SQD2"/>
    <property type="match status" value="1"/>
</dbReference>
<keyword evidence="3" id="KW-1185">Reference proteome</keyword>
<dbReference type="AlphaFoldDB" id="A0A6N6MDS0"/>
<comment type="caution">
    <text evidence="2">The sequence shown here is derived from an EMBL/GenBank/DDBJ whole genome shotgun (WGS) entry which is preliminary data.</text>
</comment>
<evidence type="ECO:0000259" key="1">
    <source>
        <dbReference type="Pfam" id="PF00534"/>
    </source>
</evidence>
<dbReference type="PANTHER" id="PTHR45947">
    <property type="entry name" value="SULFOQUINOVOSYL TRANSFERASE SQD2"/>
    <property type="match status" value="1"/>
</dbReference>
<dbReference type="SUPFAM" id="SSF53756">
    <property type="entry name" value="UDP-Glycosyltransferase/glycogen phosphorylase"/>
    <property type="match status" value="1"/>
</dbReference>